<reference evidence="2" key="1">
    <citation type="submission" date="2021-01" db="EMBL/GenBank/DDBJ databases">
        <authorList>
            <person name="Corre E."/>
            <person name="Pelletier E."/>
            <person name="Niang G."/>
            <person name="Scheremetjew M."/>
            <person name="Finn R."/>
            <person name="Kale V."/>
            <person name="Holt S."/>
            <person name="Cochrane G."/>
            <person name="Meng A."/>
            <person name="Brown T."/>
            <person name="Cohen L."/>
        </authorList>
    </citation>
    <scope>NUCLEOTIDE SEQUENCE</scope>
    <source>
        <strain evidence="2">CCAP 1951/1</strain>
    </source>
</reference>
<proteinExistence type="predicted"/>
<dbReference type="AlphaFoldDB" id="A0A7S1Q0J1"/>
<gene>
    <name evidence="2" type="ORF">NDES1114_LOCUS12569</name>
</gene>
<dbReference type="EMBL" id="HBGF01019011">
    <property type="protein sequence ID" value="CAD9111780.1"/>
    <property type="molecule type" value="Transcribed_RNA"/>
</dbReference>
<evidence type="ECO:0000313" key="2">
    <source>
        <dbReference type="EMBL" id="CAD9111780.1"/>
    </source>
</evidence>
<evidence type="ECO:0000256" key="1">
    <source>
        <dbReference type="SAM" id="MobiDB-lite"/>
    </source>
</evidence>
<name>A0A7S1Q0J1_NEODS</name>
<accession>A0A7S1Q0J1</accession>
<organism evidence="2">
    <name type="scientific">Neobodo designis</name>
    <name type="common">Flagellated protozoan</name>
    <name type="synonym">Bodo designis</name>
    <dbReference type="NCBI Taxonomy" id="312471"/>
    <lineage>
        <taxon>Eukaryota</taxon>
        <taxon>Discoba</taxon>
        <taxon>Euglenozoa</taxon>
        <taxon>Kinetoplastea</taxon>
        <taxon>Metakinetoplastina</taxon>
        <taxon>Neobodonida</taxon>
        <taxon>Neobodo</taxon>
    </lineage>
</organism>
<feature type="region of interest" description="Disordered" evidence="1">
    <location>
        <begin position="102"/>
        <end position="150"/>
    </location>
</feature>
<sequence>MHCTVRSRIERMFAHLMRWRIFRGCDHGAAWLQKALRLITAVEHFKGCTRKANPNASDHVVTNPAKRFDWSADPICNCKFSSHDKQTKESMHAHRQQLMSNIGRSGLYKGVEEKKGPAKGGATKKVFTPEGPGMTGENALQPKRPQPAAP</sequence>
<protein>
    <submittedName>
        <fullName evidence="2">Uncharacterized protein</fullName>
    </submittedName>
</protein>